<evidence type="ECO:0000313" key="3">
    <source>
        <dbReference type="Proteomes" id="UP000054018"/>
    </source>
</evidence>
<organism evidence="2 3">
    <name type="scientific">Pisolithus microcarpus 441</name>
    <dbReference type="NCBI Taxonomy" id="765257"/>
    <lineage>
        <taxon>Eukaryota</taxon>
        <taxon>Fungi</taxon>
        <taxon>Dikarya</taxon>
        <taxon>Basidiomycota</taxon>
        <taxon>Agaricomycotina</taxon>
        <taxon>Agaricomycetes</taxon>
        <taxon>Agaricomycetidae</taxon>
        <taxon>Boletales</taxon>
        <taxon>Sclerodermatineae</taxon>
        <taxon>Pisolithaceae</taxon>
        <taxon>Pisolithus</taxon>
    </lineage>
</organism>
<feature type="compositionally biased region" description="Polar residues" evidence="1">
    <location>
        <begin position="305"/>
        <end position="316"/>
    </location>
</feature>
<feature type="compositionally biased region" description="Polar residues" evidence="1">
    <location>
        <begin position="593"/>
        <end position="618"/>
    </location>
</feature>
<feature type="compositionally biased region" description="Polar residues" evidence="1">
    <location>
        <begin position="140"/>
        <end position="152"/>
    </location>
</feature>
<gene>
    <name evidence="2" type="ORF">PISMIDRAFT_89315</name>
</gene>
<feature type="region of interest" description="Disordered" evidence="1">
    <location>
        <begin position="1"/>
        <end position="86"/>
    </location>
</feature>
<sequence length="717" mass="76541">MSGAGLNHRPRAKTSDLADFFRTTHGSRQSPKNVTTTEPDTPSSSDRSVTSKSRRSMLPFLRRKRSAEQPPAAPPRKSTVEQLPANVVRRSLGNGHTVIMITPSRDASSSIVPPLPSTLPPVNVSPPSLGSKFAAHFTPLRSSPKGSKSQRVAAQKPVDNCPEPLVDTLSPPVPDGQSSSAESPRSSMQSRSTTPRPQCTSQPSAVPGGDSEDYSDLFLQPQHGKSSQAAKCASSPTILTGTESPRESSETPPATTLQFPYPPSMIGRPSLVTSDGTVARRSCDWSKEISKNRDSAMARVGPRSGTGSEQTASQGHLSGEEQRRSRSRAFSHSGSDTDASRAYDSSPRLSRAGHPGTIPKSSIIKPPSCRGSSGRIPSSSLPSYSLPSPPLSPSSPSNLQSGTMPTISSVSNVASHSGPSGVSQRPRANTLSSTTLLNSTHIQSGPSTLPAYQKVFAAENKEIHGISPDASPEELREALVLQRKKYTQLQEYIITITKRYEDDRVTLAKTIGKLERDIRKKTREIEGLRWLVIHHGAVEDIDAAANLARSSLSTQDESDRPATDLESSPSISRRSKPPPSIESSPSGIRAGHSAQTGLNTNLKHTRQSSSTLDVPSSETPSAASSQTSLSLAPQAPSKPLSAIPERSSRRCDISRADRQRAKEERRAVRATRRISGSSVSSFASGANLLTYNAVLESWSNHKSKVDNAETPRPSGNG</sequence>
<feature type="compositionally biased region" description="Basic and acidic residues" evidence="1">
    <location>
        <begin position="646"/>
        <end position="667"/>
    </location>
</feature>
<feature type="compositionally biased region" description="Low complexity" evidence="1">
    <location>
        <begin position="366"/>
        <end position="386"/>
    </location>
</feature>
<feature type="compositionally biased region" description="Polar residues" evidence="1">
    <location>
        <begin position="223"/>
        <end position="243"/>
    </location>
</feature>
<dbReference type="AlphaFoldDB" id="A0A0C9ZJD7"/>
<protein>
    <submittedName>
        <fullName evidence="2">Uncharacterized protein</fullName>
    </submittedName>
</protein>
<feature type="compositionally biased region" description="Polar residues" evidence="1">
    <location>
        <begin position="398"/>
        <end position="427"/>
    </location>
</feature>
<dbReference type="HOGENOM" id="CLU_385476_0_0_1"/>
<accession>A0A0C9ZJD7</accession>
<feature type="compositionally biased region" description="Polar residues" evidence="1">
    <location>
        <begin position="328"/>
        <end position="337"/>
    </location>
</feature>
<feature type="region of interest" description="Disordered" evidence="1">
    <location>
        <begin position="137"/>
        <end position="429"/>
    </location>
</feature>
<feature type="compositionally biased region" description="Low complexity" evidence="1">
    <location>
        <begin position="619"/>
        <end position="635"/>
    </location>
</feature>
<feature type="compositionally biased region" description="Basic and acidic residues" evidence="1">
    <location>
        <begin position="281"/>
        <end position="296"/>
    </location>
</feature>
<feature type="compositionally biased region" description="Polar residues" evidence="1">
    <location>
        <begin position="24"/>
        <end position="34"/>
    </location>
</feature>
<reference evidence="2 3" key="1">
    <citation type="submission" date="2014-04" db="EMBL/GenBank/DDBJ databases">
        <authorList>
            <consortium name="DOE Joint Genome Institute"/>
            <person name="Kuo A."/>
            <person name="Kohler A."/>
            <person name="Costa M.D."/>
            <person name="Nagy L.G."/>
            <person name="Floudas D."/>
            <person name="Copeland A."/>
            <person name="Barry K.W."/>
            <person name="Cichocki N."/>
            <person name="Veneault-Fourrey C."/>
            <person name="LaButti K."/>
            <person name="Lindquist E.A."/>
            <person name="Lipzen A."/>
            <person name="Lundell T."/>
            <person name="Morin E."/>
            <person name="Murat C."/>
            <person name="Sun H."/>
            <person name="Tunlid A."/>
            <person name="Henrissat B."/>
            <person name="Grigoriev I.V."/>
            <person name="Hibbett D.S."/>
            <person name="Martin F."/>
            <person name="Nordberg H.P."/>
            <person name="Cantor M.N."/>
            <person name="Hua S.X."/>
        </authorList>
    </citation>
    <scope>NUCLEOTIDE SEQUENCE [LARGE SCALE GENOMIC DNA]</scope>
    <source>
        <strain evidence="2 3">441</strain>
    </source>
</reference>
<feature type="compositionally biased region" description="Low complexity" evidence="1">
    <location>
        <begin position="35"/>
        <end position="51"/>
    </location>
</feature>
<keyword evidence="3" id="KW-1185">Reference proteome</keyword>
<dbReference type="EMBL" id="KN833689">
    <property type="protein sequence ID" value="KIK29426.1"/>
    <property type="molecule type" value="Genomic_DNA"/>
</dbReference>
<proteinExistence type="predicted"/>
<evidence type="ECO:0000313" key="2">
    <source>
        <dbReference type="EMBL" id="KIK29426.1"/>
    </source>
</evidence>
<dbReference type="OrthoDB" id="2804750at2759"/>
<feature type="region of interest" description="Disordered" evidence="1">
    <location>
        <begin position="552"/>
        <end position="679"/>
    </location>
</feature>
<feature type="compositionally biased region" description="Polar residues" evidence="1">
    <location>
        <begin position="176"/>
        <end position="204"/>
    </location>
</feature>
<reference evidence="3" key="2">
    <citation type="submission" date="2015-01" db="EMBL/GenBank/DDBJ databases">
        <title>Evolutionary Origins and Diversification of the Mycorrhizal Mutualists.</title>
        <authorList>
            <consortium name="DOE Joint Genome Institute"/>
            <consortium name="Mycorrhizal Genomics Consortium"/>
            <person name="Kohler A."/>
            <person name="Kuo A."/>
            <person name="Nagy L.G."/>
            <person name="Floudas D."/>
            <person name="Copeland A."/>
            <person name="Barry K.W."/>
            <person name="Cichocki N."/>
            <person name="Veneault-Fourrey C."/>
            <person name="LaButti K."/>
            <person name="Lindquist E.A."/>
            <person name="Lipzen A."/>
            <person name="Lundell T."/>
            <person name="Morin E."/>
            <person name="Murat C."/>
            <person name="Riley R."/>
            <person name="Ohm R."/>
            <person name="Sun H."/>
            <person name="Tunlid A."/>
            <person name="Henrissat B."/>
            <person name="Grigoriev I.V."/>
            <person name="Hibbett D.S."/>
            <person name="Martin F."/>
        </authorList>
    </citation>
    <scope>NUCLEOTIDE SEQUENCE [LARGE SCALE GENOMIC DNA]</scope>
    <source>
        <strain evidence="3">441</strain>
    </source>
</reference>
<dbReference type="Proteomes" id="UP000054018">
    <property type="component" value="Unassembled WGS sequence"/>
</dbReference>
<evidence type="ECO:0000256" key="1">
    <source>
        <dbReference type="SAM" id="MobiDB-lite"/>
    </source>
</evidence>
<name>A0A0C9ZJD7_9AGAM</name>